<evidence type="ECO:0000313" key="2">
    <source>
        <dbReference type="Proteomes" id="UP000611945"/>
    </source>
</evidence>
<organism evidence="1 2">
    <name type="scientific">Serpens gallinarum</name>
    <dbReference type="NCBI Taxonomy" id="2763075"/>
    <lineage>
        <taxon>Bacteria</taxon>
        <taxon>Pseudomonadati</taxon>
        <taxon>Pseudomonadota</taxon>
        <taxon>Gammaproteobacteria</taxon>
        <taxon>Pseudomonadales</taxon>
        <taxon>Pseudomonadaceae</taxon>
        <taxon>Pseudomonas</taxon>
    </lineage>
</organism>
<keyword evidence="2" id="KW-1185">Reference proteome</keyword>
<dbReference type="Proteomes" id="UP000611945">
    <property type="component" value="Unassembled WGS sequence"/>
</dbReference>
<evidence type="ECO:0000313" key="1">
    <source>
        <dbReference type="EMBL" id="MBD7978875.1"/>
    </source>
</evidence>
<dbReference type="EMBL" id="JACSQG010000013">
    <property type="protein sequence ID" value="MBD7978875.1"/>
    <property type="molecule type" value="Genomic_DNA"/>
</dbReference>
<dbReference type="RefSeq" id="WP_251837663.1">
    <property type="nucleotide sequence ID" value="NZ_JACSQG010000013.1"/>
</dbReference>
<protein>
    <submittedName>
        <fullName evidence="1">Uncharacterized protein</fullName>
    </submittedName>
</protein>
<gene>
    <name evidence="1" type="ORF">H9642_16960</name>
</gene>
<reference evidence="1 2" key="1">
    <citation type="submission" date="2020-08" db="EMBL/GenBank/DDBJ databases">
        <title>A Genomic Blueprint of the Chicken Gut Microbiome.</title>
        <authorList>
            <person name="Gilroy R."/>
            <person name="Ravi A."/>
            <person name="Getino M."/>
            <person name="Pursley I."/>
            <person name="Horton D.L."/>
            <person name="Alikhan N.-F."/>
            <person name="Baker D."/>
            <person name="Gharbi K."/>
            <person name="Hall N."/>
            <person name="Watson M."/>
            <person name="Adriaenssens E.M."/>
            <person name="Foster-Nyarko E."/>
            <person name="Jarju S."/>
            <person name="Secka A."/>
            <person name="Antonio M."/>
            <person name="Oren A."/>
            <person name="Chaudhuri R."/>
            <person name="La Ragione R.M."/>
            <person name="Hildebrand F."/>
            <person name="Pallen M.J."/>
        </authorList>
    </citation>
    <scope>NUCLEOTIDE SEQUENCE [LARGE SCALE GENOMIC DNA]</scope>
    <source>
        <strain evidence="1 2">Sa2CUA2</strain>
    </source>
</reference>
<proteinExistence type="predicted"/>
<accession>A0ABR8TSY4</accession>
<comment type="caution">
    <text evidence="1">The sequence shown here is derived from an EMBL/GenBank/DDBJ whole genome shotgun (WGS) entry which is preliminary data.</text>
</comment>
<name>A0ABR8TSY4_9PSED</name>
<sequence length="105" mass="11132">MKGAEAYVNDQWNTCGLAELPQGAEAQRISLHFIVPRDAQFTALLNHISTVAQRRLCEAYPGRAVHAEPVAGSVVGDGTGDGITLVFHVAPQPGQAVEQTPAGER</sequence>